<proteinExistence type="predicted"/>
<protein>
    <submittedName>
        <fullName evidence="2">Uncharacterized protein</fullName>
    </submittedName>
</protein>
<comment type="caution">
    <text evidence="2">The sequence shown here is derived from an EMBL/GenBank/DDBJ whole genome shotgun (WGS) entry which is preliminary data.</text>
</comment>
<feature type="region of interest" description="Disordered" evidence="1">
    <location>
        <begin position="1"/>
        <end position="31"/>
    </location>
</feature>
<dbReference type="EMBL" id="BAABDQ010000027">
    <property type="protein sequence ID" value="GAA3592445.1"/>
    <property type="molecule type" value="Genomic_DNA"/>
</dbReference>
<keyword evidence="3" id="KW-1185">Reference proteome</keyword>
<evidence type="ECO:0000313" key="3">
    <source>
        <dbReference type="Proteomes" id="UP001500630"/>
    </source>
</evidence>
<evidence type="ECO:0000313" key="2">
    <source>
        <dbReference type="EMBL" id="GAA3592445.1"/>
    </source>
</evidence>
<dbReference type="RefSeq" id="WP_345571833.1">
    <property type="nucleotide sequence ID" value="NZ_BAABDQ010000027.1"/>
</dbReference>
<sequence length="57" mass="6183">MGRFSVLQRQRHQPATEGSGQRADNERESPDCARTAALGTVISAVVDEVGVSPATWW</sequence>
<dbReference type="Proteomes" id="UP001500630">
    <property type="component" value="Unassembled WGS sequence"/>
</dbReference>
<gene>
    <name evidence="2" type="ORF">GCM10022419_089140</name>
</gene>
<name>A0ABP6YXX2_9ACTN</name>
<reference evidence="3" key="1">
    <citation type="journal article" date="2019" name="Int. J. Syst. Evol. Microbiol.">
        <title>The Global Catalogue of Microorganisms (GCM) 10K type strain sequencing project: providing services to taxonomists for standard genome sequencing and annotation.</title>
        <authorList>
            <consortium name="The Broad Institute Genomics Platform"/>
            <consortium name="The Broad Institute Genome Sequencing Center for Infectious Disease"/>
            <person name="Wu L."/>
            <person name="Ma J."/>
        </authorList>
    </citation>
    <scope>NUCLEOTIDE SEQUENCE [LARGE SCALE GENOMIC DNA]</scope>
    <source>
        <strain evidence="3">JCM 17326</strain>
    </source>
</reference>
<organism evidence="2 3">
    <name type="scientific">Nonomuraea rosea</name>
    <dbReference type="NCBI Taxonomy" id="638574"/>
    <lineage>
        <taxon>Bacteria</taxon>
        <taxon>Bacillati</taxon>
        <taxon>Actinomycetota</taxon>
        <taxon>Actinomycetes</taxon>
        <taxon>Streptosporangiales</taxon>
        <taxon>Streptosporangiaceae</taxon>
        <taxon>Nonomuraea</taxon>
    </lineage>
</organism>
<accession>A0ABP6YXX2</accession>
<evidence type="ECO:0000256" key="1">
    <source>
        <dbReference type="SAM" id="MobiDB-lite"/>
    </source>
</evidence>